<organism evidence="1 2">
    <name type="scientific">Sphingomonas jatrophae</name>
    <dbReference type="NCBI Taxonomy" id="1166337"/>
    <lineage>
        <taxon>Bacteria</taxon>
        <taxon>Pseudomonadati</taxon>
        <taxon>Pseudomonadota</taxon>
        <taxon>Alphaproteobacteria</taxon>
        <taxon>Sphingomonadales</taxon>
        <taxon>Sphingomonadaceae</taxon>
        <taxon>Sphingomonas</taxon>
    </lineage>
</organism>
<dbReference type="STRING" id="1166337.SAMN05192580_1548"/>
<accession>A0A1I6KBP6</accession>
<name>A0A1I6KBP6_9SPHN</name>
<protein>
    <submittedName>
        <fullName evidence="1">Uncharacterized protein</fullName>
    </submittedName>
</protein>
<proteinExistence type="predicted"/>
<dbReference type="RefSeq" id="WP_093312971.1">
    <property type="nucleotide sequence ID" value="NZ_FOZG01000001.1"/>
</dbReference>
<dbReference type="AlphaFoldDB" id="A0A1I6KBP6"/>
<keyword evidence="2" id="KW-1185">Reference proteome</keyword>
<evidence type="ECO:0000313" key="1">
    <source>
        <dbReference type="EMBL" id="SFR88672.1"/>
    </source>
</evidence>
<dbReference type="OrthoDB" id="7619915at2"/>
<reference evidence="1 2" key="1">
    <citation type="submission" date="2016-10" db="EMBL/GenBank/DDBJ databases">
        <authorList>
            <person name="de Groot N.N."/>
        </authorList>
    </citation>
    <scope>NUCLEOTIDE SEQUENCE [LARGE SCALE GENOMIC DNA]</scope>
    <source>
        <strain evidence="1 2">S5-249</strain>
    </source>
</reference>
<gene>
    <name evidence="1" type="ORF">SAMN05192580_1548</name>
</gene>
<dbReference type="Proteomes" id="UP000198824">
    <property type="component" value="Unassembled WGS sequence"/>
</dbReference>
<evidence type="ECO:0000313" key="2">
    <source>
        <dbReference type="Proteomes" id="UP000198824"/>
    </source>
</evidence>
<dbReference type="EMBL" id="FOZG01000001">
    <property type="protein sequence ID" value="SFR88672.1"/>
    <property type="molecule type" value="Genomic_DNA"/>
</dbReference>
<sequence length="74" mass="8266">MSTGSPPPARRFVQPRAGDDWPAIAARELPDLPQNEAVERIKSWNLHLVFRPVSVITPSDILFVEPPRAREPVA</sequence>